<organism evidence="2 3">
    <name type="scientific">Prevotella melaninogenica</name>
    <dbReference type="NCBI Taxonomy" id="28132"/>
    <lineage>
        <taxon>Bacteria</taxon>
        <taxon>Pseudomonadati</taxon>
        <taxon>Bacteroidota</taxon>
        <taxon>Bacteroidia</taxon>
        <taxon>Bacteroidales</taxon>
        <taxon>Prevotellaceae</taxon>
        <taxon>Prevotella</taxon>
    </lineage>
</organism>
<evidence type="ECO:0000256" key="1">
    <source>
        <dbReference type="SAM" id="SignalP"/>
    </source>
</evidence>
<evidence type="ECO:0008006" key="4">
    <source>
        <dbReference type="Google" id="ProtNLM"/>
    </source>
</evidence>
<dbReference type="Proteomes" id="UP000500843">
    <property type="component" value="Chromosome 2"/>
</dbReference>
<accession>A0A7D4KB54</accession>
<evidence type="ECO:0000313" key="3">
    <source>
        <dbReference type="Proteomes" id="UP000500843"/>
    </source>
</evidence>
<reference evidence="2 3" key="1">
    <citation type="submission" date="2020-05" db="EMBL/GenBank/DDBJ databases">
        <title>FDA dAtabase for Regulatory Grade micrObial Sequences (FDA-ARGOS): Supporting development and validation of Infectious Disease Dx tests.</title>
        <authorList>
            <person name="Moreno J."/>
            <person name="Tallon L."/>
            <person name="Sadzewicz L."/>
            <person name="Zhao X."/>
            <person name="Vavikolanu K."/>
            <person name="Mehta A."/>
            <person name="Aluvathingal J."/>
            <person name="Nadendla S."/>
            <person name="Myers T."/>
            <person name="Yan Y."/>
            <person name="Sichtig H."/>
        </authorList>
    </citation>
    <scope>NUCLEOTIDE SEQUENCE [LARGE SCALE GENOMIC DNA]</scope>
    <source>
        <strain evidence="2 3">FDAARGOS_760</strain>
    </source>
</reference>
<keyword evidence="1" id="KW-0732">Signal</keyword>
<feature type="chain" id="PRO_5028979946" description="Fimbrillin family protein" evidence="1">
    <location>
        <begin position="20"/>
        <end position="522"/>
    </location>
</feature>
<proteinExistence type="predicted"/>
<feature type="signal peptide" evidence="1">
    <location>
        <begin position="1"/>
        <end position="19"/>
    </location>
</feature>
<evidence type="ECO:0000313" key="2">
    <source>
        <dbReference type="EMBL" id="QKH88902.1"/>
    </source>
</evidence>
<dbReference type="EMBL" id="CP054011">
    <property type="protein sequence ID" value="QKH88902.1"/>
    <property type="molecule type" value="Genomic_DNA"/>
</dbReference>
<name>A0A7D4KB54_9BACT</name>
<dbReference type="AlphaFoldDB" id="A0A7D4KB54"/>
<sequence length="522" mass="57646">MKYRNLFHIVLLFVGVVLAGCSNDETSQTGNRQDKVAGTATTVTFSTEENVTQAKVMTRTSISHNIDNGAIPYWSEGDKIWVKDTGGNFQQSGAGTFNADRTHGVFTLSGTFSNGCTVNYTGANGTAGDKVTIAATQTQTVPNDFSHAGASGDCGTATASGTGNSFKFKLDHKASYLCFLPRSSNDYVHRSKLFKIEVISEDAIAGTYDFSTGTLSAEPVSNSSKSITLTTGGGFPVTNTTTDIDANGAYMVIAPGTHSLTVRYWLRNETDNPDGTIEGTVTKYVDLTCEAGKIYDVTANLSPQELSSEYYMWDAKKEYWYGFKNVQPKDALGYNDNYPKSQNADPDRWYYVPSTGVNWAANTAANCPTVNQIIWYTQKGDPHWDGTELWTLLGRLRKGGMWLKKQEVIAAENHTTPQNMYAAYNGFDYRQATYEFPEYSFSNNSVVNGRPEKSKIANYFYLPAKGFYRNGQLQYVSGYGYYWSATSSKQNPKRSLSLNFSSTSISLGSNYQFYGFSEELKY</sequence>
<gene>
    <name evidence="2" type="ORF">FIU21_08060</name>
</gene>
<dbReference type="PROSITE" id="PS51257">
    <property type="entry name" value="PROKAR_LIPOPROTEIN"/>
    <property type="match status" value="1"/>
</dbReference>
<protein>
    <recommendedName>
        <fullName evidence="4">Fimbrillin family protein</fullName>
    </recommendedName>
</protein>